<reference evidence="3 4" key="1">
    <citation type="submission" date="2020-05" db="EMBL/GenBank/DDBJ databases">
        <title>MicrobeNet Type strains.</title>
        <authorList>
            <person name="Nicholson A.C."/>
        </authorList>
    </citation>
    <scope>NUCLEOTIDE SEQUENCE [LARGE SCALE GENOMIC DNA]</scope>
    <source>
        <strain evidence="3 4">JCM 3224</strain>
    </source>
</reference>
<dbReference type="AlphaFoldDB" id="A0A849C521"/>
<dbReference type="InterPro" id="IPR057037">
    <property type="entry name" value="TPR_rep_actino"/>
</dbReference>
<feature type="region of interest" description="Disordered" evidence="1">
    <location>
        <begin position="808"/>
        <end position="851"/>
    </location>
</feature>
<dbReference type="RefSeq" id="WP_067521833.1">
    <property type="nucleotide sequence ID" value="NZ_JABELX010000011.1"/>
</dbReference>
<evidence type="ECO:0000259" key="2">
    <source>
        <dbReference type="Pfam" id="PF23275"/>
    </source>
</evidence>
<sequence length="851" mass="90890">MTEGPVPTVSQVVGVPGAAGWNVDLASIATKADEIAKGLQDSATTMDSTIDAMTWSGEGRNGADYRSNRERDQMNLLADQWTNLAIVSRAHQETLGGLVSTAITNVRAVRDDGFDVAEDWKVTDRYNYQKAFAAITDDSALSQSYRDTLTEMQTSRGNDATNNTVLLQRLAESLRDEDAATATDIRNTLNAIEALAPASTTELTPTAAEQDGKAIADGTATKEEIARISARLGEINLTPDQLQALERGETVNLPPGELAYLQAFYGYAGKDGLLGLSEQLSSDNSVEGRALQTRLANGLMTLSDENVVASDGAGNVLMSGGWNALPADVRDLVSNRREPGERYPEGYQRDVEQFAALVSAGDAQHQPGDRFAVEMIGLASNEATISHNTVTLWADSAASDTAMQNLMRAGSRNEDAMHALLTGTGEGLLGSDYNRNEVMAPLITHDWDDGGVALGNMFSWIGEDAKVEPGPDGSPGEPTDANKRAGQAAFGLSEILTSTESVNGKPLFETWLDMPLNGDLSAERDQSLGQVNPQAVQAMASALSPYVGNLVEMPSDLAGTAGFGDLGGPLESVRLMTVLSSDETASAIINGAGLAESMRMDEVFAGMESAGEGRPNGGEYANRLNWLVQEGINAEAGERQGDNNQRAEDATTALNRAYTAAQIAIGGFGPQQAAAMAVAEIVRPDGLEPDTANPHGTRTFPGVGDVETVYNETTFGKESFRKYTILESLTQQGVISLDSLPPEFKTKVDDNTYAFKTFTDYTKENPERSFYGETNSTDPIGAVLTNAGIDSTRLQTYLDAADKKEYTDSYTDLTRPQPPSGPRLSPAESVDQVLNDPDKAKNENNTWIPKL</sequence>
<dbReference type="EMBL" id="JABELX010000011">
    <property type="protein sequence ID" value="NNH73823.1"/>
    <property type="molecule type" value="Genomic_DNA"/>
</dbReference>
<dbReference type="Proteomes" id="UP000586827">
    <property type="component" value="Unassembled WGS sequence"/>
</dbReference>
<keyword evidence="4" id="KW-1185">Reference proteome</keyword>
<gene>
    <name evidence="3" type="ORF">HLB23_28890</name>
</gene>
<accession>A0A849C521</accession>
<evidence type="ECO:0000313" key="3">
    <source>
        <dbReference type="EMBL" id="NNH73823.1"/>
    </source>
</evidence>
<dbReference type="Pfam" id="PF23275">
    <property type="entry name" value="TPR_23"/>
    <property type="match status" value="1"/>
</dbReference>
<proteinExistence type="predicted"/>
<protein>
    <recommendedName>
        <fullName evidence="2">TPR repeat domain-containing protein</fullName>
    </recommendedName>
</protein>
<feature type="domain" description="TPR repeat" evidence="2">
    <location>
        <begin position="236"/>
        <end position="460"/>
    </location>
</feature>
<evidence type="ECO:0000256" key="1">
    <source>
        <dbReference type="SAM" id="MobiDB-lite"/>
    </source>
</evidence>
<name>A0A849C521_9NOCA</name>
<organism evidence="3 4">
    <name type="scientific">Nocardia uniformis</name>
    <dbReference type="NCBI Taxonomy" id="53432"/>
    <lineage>
        <taxon>Bacteria</taxon>
        <taxon>Bacillati</taxon>
        <taxon>Actinomycetota</taxon>
        <taxon>Actinomycetes</taxon>
        <taxon>Mycobacteriales</taxon>
        <taxon>Nocardiaceae</taxon>
        <taxon>Nocardia</taxon>
    </lineage>
</organism>
<comment type="caution">
    <text evidence="3">The sequence shown here is derived from an EMBL/GenBank/DDBJ whole genome shotgun (WGS) entry which is preliminary data.</text>
</comment>
<evidence type="ECO:0000313" key="4">
    <source>
        <dbReference type="Proteomes" id="UP000586827"/>
    </source>
</evidence>